<proteinExistence type="predicted"/>
<sequence length="79" mass="9054">MLAYSLVSKKPRWSLPSIVLYLADVVHDISGAVVAIWLFFNKFPVPLATSYAAASILLIRSEIWIWLGVLRLYEQRTFK</sequence>
<keyword evidence="1" id="KW-0472">Membrane</keyword>
<dbReference type="Proteomes" id="UP000076502">
    <property type="component" value="Unassembled WGS sequence"/>
</dbReference>
<accession>A0A154P1B5</accession>
<evidence type="ECO:0000256" key="1">
    <source>
        <dbReference type="SAM" id="Phobius"/>
    </source>
</evidence>
<evidence type="ECO:0000313" key="2">
    <source>
        <dbReference type="EMBL" id="KZC05716.1"/>
    </source>
</evidence>
<protein>
    <recommendedName>
        <fullName evidence="4">Transmembrane protein 267</fullName>
    </recommendedName>
</protein>
<dbReference type="AlphaFoldDB" id="A0A154P1B5"/>
<keyword evidence="3" id="KW-1185">Reference proteome</keyword>
<feature type="transmembrane region" description="Helical" evidence="1">
    <location>
        <begin position="52"/>
        <end position="73"/>
    </location>
</feature>
<dbReference type="OrthoDB" id="7676589at2759"/>
<evidence type="ECO:0008006" key="4">
    <source>
        <dbReference type="Google" id="ProtNLM"/>
    </source>
</evidence>
<keyword evidence="1" id="KW-1133">Transmembrane helix</keyword>
<keyword evidence="1" id="KW-0812">Transmembrane</keyword>
<gene>
    <name evidence="2" type="ORF">WN55_04656</name>
</gene>
<reference evidence="2 3" key="1">
    <citation type="submission" date="2015-07" db="EMBL/GenBank/DDBJ databases">
        <title>The genome of Dufourea novaeangliae.</title>
        <authorList>
            <person name="Pan H."/>
            <person name="Kapheim K."/>
        </authorList>
    </citation>
    <scope>NUCLEOTIDE SEQUENCE [LARGE SCALE GENOMIC DNA]</scope>
    <source>
        <strain evidence="2">0120121106</strain>
        <tissue evidence="2">Whole body</tissue>
    </source>
</reference>
<name>A0A154P1B5_DUFNO</name>
<organism evidence="2 3">
    <name type="scientific">Dufourea novaeangliae</name>
    <name type="common">Sweat bee</name>
    <dbReference type="NCBI Taxonomy" id="178035"/>
    <lineage>
        <taxon>Eukaryota</taxon>
        <taxon>Metazoa</taxon>
        <taxon>Ecdysozoa</taxon>
        <taxon>Arthropoda</taxon>
        <taxon>Hexapoda</taxon>
        <taxon>Insecta</taxon>
        <taxon>Pterygota</taxon>
        <taxon>Neoptera</taxon>
        <taxon>Endopterygota</taxon>
        <taxon>Hymenoptera</taxon>
        <taxon>Apocrita</taxon>
        <taxon>Aculeata</taxon>
        <taxon>Apoidea</taxon>
        <taxon>Anthophila</taxon>
        <taxon>Halictidae</taxon>
        <taxon>Rophitinae</taxon>
        <taxon>Dufourea</taxon>
    </lineage>
</organism>
<dbReference type="EMBL" id="KQ434796">
    <property type="protein sequence ID" value="KZC05716.1"/>
    <property type="molecule type" value="Genomic_DNA"/>
</dbReference>
<evidence type="ECO:0000313" key="3">
    <source>
        <dbReference type="Proteomes" id="UP000076502"/>
    </source>
</evidence>
<feature type="transmembrane region" description="Helical" evidence="1">
    <location>
        <begin position="18"/>
        <end position="40"/>
    </location>
</feature>